<evidence type="ECO:0000256" key="2">
    <source>
        <dbReference type="ARBA" id="ARBA00022801"/>
    </source>
</evidence>
<name>A0ABM0JJT6_APLCA</name>
<evidence type="ECO:0000259" key="5">
    <source>
        <dbReference type="PROSITE" id="PS51746"/>
    </source>
</evidence>
<feature type="domain" description="PPM-type phosphatase" evidence="5">
    <location>
        <begin position="103"/>
        <end position="359"/>
    </location>
</feature>
<dbReference type="PANTHER" id="PTHR47992">
    <property type="entry name" value="PROTEIN PHOSPHATASE"/>
    <property type="match status" value="1"/>
</dbReference>
<comment type="similarity">
    <text evidence="4">Belongs to the PP2C family.</text>
</comment>
<keyword evidence="2 4" id="KW-0378">Hydrolase</keyword>
<dbReference type="CDD" id="cd00143">
    <property type="entry name" value="PP2Cc"/>
    <property type="match status" value="1"/>
</dbReference>
<dbReference type="RefSeq" id="XP_005095331.1">
    <property type="nucleotide sequence ID" value="XM_005095274.3"/>
</dbReference>
<proteinExistence type="inferred from homology"/>
<dbReference type="InterPro" id="IPR000222">
    <property type="entry name" value="PP2C_BS"/>
</dbReference>
<dbReference type="GeneID" id="101856413"/>
<evidence type="ECO:0000313" key="7">
    <source>
        <dbReference type="RefSeq" id="XP_005095331.1"/>
    </source>
</evidence>
<dbReference type="InterPro" id="IPR036457">
    <property type="entry name" value="PPM-type-like_dom_sf"/>
</dbReference>
<dbReference type="Gene3D" id="3.60.40.10">
    <property type="entry name" value="PPM-type phosphatase domain"/>
    <property type="match status" value="1"/>
</dbReference>
<dbReference type="Pfam" id="PF00481">
    <property type="entry name" value="PP2C"/>
    <property type="match status" value="1"/>
</dbReference>
<dbReference type="PROSITE" id="PS01032">
    <property type="entry name" value="PPM_1"/>
    <property type="match status" value="1"/>
</dbReference>
<dbReference type="InterPro" id="IPR001932">
    <property type="entry name" value="PPM-type_phosphatase-like_dom"/>
</dbReference>
<dbReference type="SUPFAM" id="SSF81606">
    <property type="entry name" value="PP2C-like"/>
    <property type="match status" value="1"/>
</dbReference>
<sequence>MAYTVSKVLASVIYFVRDWLFCPEAIALFVASLFFFNFLRLLRSLIVCFCRWKYKNVPIPSSPRSSKESRSDSVNITGNGGENVGCLEKSVFRTYSHEAKSCDMAAFSIQGRRKTMEDRFNSISHNYEHNHSVYAVFDGHGGEFAAEYIEDQLFRSIQKELCQGSFPADPDQVKQVLTSVIRQVDAQLVCLSRDRMDLSGSTGILLYQKEDVLIIANIGDSRAVMSDVKGKVVPLSTDHKPSDPKEQQRIVDAGGFVTFNGVWRVAGVLATSRAFGDYPLKQRKFITVEPEFRVFNAQECKPHFIIMASDGLWDVFSNEEAAQFISERLDEPHFGAKSLALQAYYRGSLDNITVMVINVKRKRVLQKKFDEHKEIVTAAQRTAGEEKEGAEENSQEL</sequence>
<keyword evidence="1" id="KW-0479">Metal-binding</keyword>
<keyword evidence="6" id="KW-1185">Reference proteome</keyword>
<accession>A0ABM0JJT6</accession>
<protein>
    <submittedName>
        <fullName evidence="7">Protein phosphatase 1L</fullName>
    </submittedName>
</protein>
<evidence type="ECO:0000256" key="3">
    <source>
        <dbReference type="ARBA" id="ARBA00022912"/>
    </source>
</evidence>
<reference evidence="7" key="1">
    <citation type="submission" date="2025-08" db="UniProtKB">
        <authorList>
            <consortium name="RefSeq"/>
        </authorList>
    </citation>
    <scope>IDENTIFICATION</scope>
</reference>
<evidence type="ECO:0000256" key="4">
    <source>
        <dbReference type="RuleBase" id="RU003465"/>
    </source>
</evidence>
<dbReference type="SMART" id="SM00332">
    <property type="entry name" value="PP2Cc"/>
    <property type="match status" value="1"/>
</dbReference>
<evidence type="ECO:0000313" key="6">
    <source>
        <dbReference type="Proteomes" id="UP000694888"/>
    </source>
</evidence>
<keyword evidence="3 4" id="KW-0904">Protein phosphatase</keyword>
<gene>
    <name evidence="7" type="primary">LOC101856413</name>
</gene>
<dbReference type="InterPro" id="IPR015655">
    <property type="entry name" value="PP2C"/>
</dbReference>
<evidence type="ECO:0000256" key="1">
    <source>
        <dbReference type="ARBA" id="ARBA00022723"/>
    </source>
</evidence>
<dbReference type="PROSITE" id="PS51746">
    <property type="entry name" value="PPM_2"/>
    <property type="match status" value="1"/>
</dbReference>
<organism evidence="6 7">
    <name type="scientific">Aplysia californica</name>
    <name type="common">California sea hare</name>
    <dbReference type="NCBI Taxonomy" id="6500"/>
    <lineage>
        <taxon>Eukaryota</taxon>
        <taxon>Metazoa</taxon>
        <taxon>Spiralia</taxon>
        <taxon>Lophotrochozoa</taxon>
        <taxon>Mollusca</taxon>
        <taxon>Gastropoda</taxon>
        <taxon>Heterobranchia</taxon>
        <taxon>Euthyneura</taxon>
        <taxon>Tectipleura</taxon>
        <taxon>Aplysiida</taxon>
        <taxon>Aplysioidea</taxon>
        <taxon>Aplysiidae</taxon>
        <taxon>Aplysia</taxon>
    </lineage>
</organism>
<dbReference type="Proteomes" id="UP000694888">
    <property type="component" value="Unplaced"/>
</dbReference>